<evidence type="ECO:0000313" key="2">
    <source>
        <dbReference type="Proteomes" id="UP000299102"/>
    </source>
</evidence>
<gene>
    <name evidence="1" type="ORF">EVAR_68047_1</name>
</gene>
<dbReference type="AlphaFoldDB" id="A0A4C1ZS19"/>
<protein>
    <submittedName>
        <fullName evidence="1">Uncharacterized protein</fullName>
    </submittedName>
</protein>
<keyword evidence="2" id="KW-1185">Reference proteome</keyword>
<name>A0A4C1ZS19_EUMVA</name>
<evidence type="ECO:0000313" key="1">
    <source>
        <dbReference type="EMBL" id="GBP90750.1"/>
    </source>
</evidence>
<dbReference type="EMBL" id="BGZK01002109">
    <property type="protein sequence ID" value="GBP90750.1"/>
    <property type="molecule type" value="Genomic_DNA"/>
</dbReference>
<organism evidence="1 2">
    <name type="scientific">Eumeta variegata</name>
    <name type="common">Bagworm moth</name>
    <name type="synonym">Eumeta japonica</name>
    <dbReference type="NCBI Taxonomy" id="151549"/>
    <lineage>
        <taxon>Eukaryota</taxon>
        <taxon>Metazoa</taxon>
        <taxon>Ecdysozoa</taxon>
        <taxon>Arthropoda</taxon>
        <taxon>Hexapoda</taxon>
        <taxon>Insecta</taxon>
        <taxon>Pterygota</taxon>
        <taxon>Neoptera</taxon>
        <taxon>Endopterygota</taxon>
        <taxon>Lepidoptera</taxon>
        <taxon>Glossata</taxon>
        <taxon>Ditrysia</taxon>
        <taxon>Tineoidea</taxon>
        <taxon>Psychidae</taxon>
        <taxon>Oiketicinae</taxon>
        <taxon>Eumeta</taxon>
    </lineage>
</organism>
<proteinExistence type="predicted"/>
<comment type="caution">
    <text evidence="1">The sequence shown here is derived from an EMBL/GenBank/DDBJ whole genome shotgun (WGS) entry which is preliminary data.</text>
</comment>
<accession>A0A4C1ZS19</accession>
<reference evidence="1 2" key="1">
    <citation type="journal article" date="2019" name="Commun. Biol.">
        <title>The bagworm genome reveals a unique fibroin gene that provides high tensile strength.</title>
        <authorList>
            <person name="Kono N."/>
            <person name="Nakamura H."/>
            <person name="Ohtoshi R."/>
            <person name="Tomita M."/>
            <person name="Numata K."/>
            <person name="Arakawa K."/>
        </authorList>
    </citation>
    <scope>NUCLEOTIDE SEQUENCE [LARGE SCALE GENOMIC DNA]</scope>
</reference>
<dbReference type="Proteomes" id="UP000299102">
    <property type="component" value="Unassembled WGS sequence"/>
</dbReference>
<sequence>MTESCPSCQDIKISGHIAFLISIFKLPSARFKHTRIAIASVSTSIQNGTLHVQEKLQYIVQNVDSPVGCFYQQLKASISISSNDSWTEVLPLVQFGVKNAFKDGIQPLLSRAVVIFGQLLKFPRELFEGTPADASDVMDFIVQLRNFVENNNTARAMRYGKDQICLQRFENN</sequence>